<dbReference type="SUPFAM" id="SSF55811">
    <property type="entry name" value="Nudix"/>
    <property type="match status" value="1"/>
</dbReference>
<sequence>MGYVESLREIVGNTPLILVRPSILILNKTGEILLVRYQDNTWGVPGGLMELGESVEECAKREVEEEIGLQIKNLTLFGVFSGKELYTKLRNGHEYYNIIIGYICTDYEGEIKPDGAEVLEAKFYNLAALPDRIDPFIKSKMSEYVGKIQNILKSKC</sequence>
<dbReference type="EMBL" id="CP127162">
    <property type="protein sequence ID" value="WIV21219.1"/>
    <property type="molecule type" value="Genomic_DNA"/>
</dbReference>
<reference evidence="5 6" key="1">
    <citation type="submission" date="2023-06" db="EMBL/GenBank/DDBJ databases">
        <title>Paenibacillus polygonum sp. nov., an endophytic bacterium, isolated from Polygonum lapathifolium L. in Nanji Wetland National Nature Reserve, South of Poyang Lake, Jiangxi Province, China.</title>
        <authorList>
            <person name="Yu Z."/>
        </authorList>
    </citation>
    <scope>NUCLEOTIDE SEQUENCE [LARGE SCALE GENOMIC DNA]</scope>
    <source>
        <strain evidence="5 6">C31</strain>
    </source>
</reference>
<feature type="domain" description="Nudix hydrolase" evidence="4">
    <location>
        <begin position="15"/>
        <end position="149"/>
    </location>
</feature>
<dbReference type="RefSeq" id="WP_285748775.1">
    <property type="nucleotide sequence ID" value="NZ_CP127162.1"/>
</dbReference>
<organism evidence="5 6">
    <name type="scientific">Paenibacillus polygoni</name>
    <dbReference type="NCBI Taxonomy" id="3050112"/>
    <lineage>
        <taxon>Bacteria</taxon>
        <taxon>Bacillati</taxon>
        <taxon>Bacillota</taxon>
        <taxon>Bacilli</taxon>
        <taxon>Bacillales</taxon>
        <taxon>Paenibacillaceae</taxon>
        <taxon>Paenibacillus</taxon>
    </lineage>
</organism>
<comment type="cofactor">
    <cofactor evidence="1">
        <name>Mg(2+)</name>
        <dbReference type="ChEBI" id="CHEBI:18420"/>
    </cofactor>
</comment>
<evidence type="ECO:0000259" key="4">
    <source>
        <dbReference type="PROSITE" id="PS51462"/>
    </source>
</evidence>
<dbReference type="PROSITE" id="PS51462">
    <property type="entry name" value="NUDIX"/>
    <property type="match status" value="1"/>
</dbReference>
<dbReference type="InterPro" id="IPR000086">
    <property type="entry name" value="NUDIX_hydrolase_dom"/>
</dbReference>
<evidence type="ECO:0000256" key="2">
    <source>
        <dbReference type="ARBA" id="ARBA00022801"/>
    </source>
</evidence>
<dbReference type="InterPro" id="IPR020084">
    <property type="entry name" value="NUDIX_hydrolase_CS"/>
</dbReference>
<evidence type="ECO:0000256" key="1">
    <source>
        <dbReference type="ARBA" id="ARBA00001946"/>
    </source>
</evidence>
<gene>
    <name evidence="5" type="ORF">QPK24_11335</name>
</gene>
<dbReference type="InterPro" id="IPR015797">
    <property type="entry name" value="NUDIX_hydrolase-like_dom_sf"/>
</dbReference>
<dbReference type="PRINTS" id="PR00502">
    <property type="entry name" value="NUDIXFAMILY"/>
</dbReference>
<proteinExistence type="inferred from homology"/>
<protein>
    <submittedName>
        <fullName evidence="5">NUDIX domain-containing protein</fullName>
    </submittedName>
</protein>
<dbReference type="InterPro" id="IPR020476">
    <property type="entry name" value="Nudix_hydrolase"/>
</dbReference>
<dbReference type="PANTHER" id="PTHR43046:SF2">
    <property type="entry name" value="8-OXO-DGTP DIPHOSPHATASE-RELATED"/>
    <property type="match status" value="1"/>
</dbReference>
<dbReference type="Proteomes" id="UP001236415">
    <property type="component" value="Chromosome"/>
</dbReference>
<accession>A0ABY8XB68</accession>
<dbReference type="Pfam" id="PF00293">
    <property type="entry name" value="NUDIX"/>
    <property type="match status" value="1"/>
</dbReference>
<dbReference type="PANTHER" id="PTHR43046">
    <property type="entry name" value="GDP-MANNOSE MANNOSYL HYDROLASE"/>
    <property type="match status" value="1"/>
</dbReference>
<evidence type="ECO:0000313" key="6">
    <source>
        <dbReference type="Proteomes" id="UP001236415"/>
    </source>
</evidence>
<dbReference type="PROSITE" id="PS00893">
    <property type="entry name" value="NUDIX_BOX"/>
    <property type="match status" value="1"/>
</dbReference>
<evidence type="ECO:0000313" key="5">
    <source>
        <dbReference type="EMBL" id="WIV21219.1"/>
    </source>
</evidence>
<name>A0ABY8XB68_9BACL</name>
<dbReference type="CDD" id="cd04677">
    <property type="entry name" value="NUDIX_Hydrolase"/>
    <property type="match status" value="1"/>
</dbReference>
<comment type="similarity">
    <text evidence="3">Belongs to the Nudix hydrolase family.</text>
</comment>
<keyword evidence="6" id="KW-1185">Reference proteome</keyword>
<keyword evidence="2 3" id="KW-0378">Hydrolase</keyword>
<evidence type="ECO:0000256" key="3">
    <source>
        <dbReference type="RuleBase" id="RU003476"/>
    </source>
</evidence>
<dbReference type="Gene3D" id="3.90.79.10">
    <property type="entry name" value="Nucleoside Triphosphate Pyrophosphohydrolase"/>
    <property type="match status" value="1"/>
</dbReference>